<dbReference type="InterPro" id="IPR027417">
    <property type="entry name" value="P-loop_NTPase"/>
</dbReference>
<evidence type="ECO:0000313" key="9">
    <source>
        <dbReference type="EMBL" id="PZO13941.1"/>
    </source>
</evidence>
<dbReference type="GO" id="GO:0005524">
    <property type="term" value="F:ATP binding"/>
    <property type="evidence" value="ECO:0007669"/>
    <property type="project" value="UniProtKB-KW"/>
</dbReference>
<dbReference type="SMART" id="SM00382">
    <property type="entry name" value="AAA"/>
    <property type="match status" value="1"/>
</dbReference>
<dbReference type="AlphaFoldDB" id="A0A2W4VNX3"/>
<evidence type="ECO:0000256" key="1">
    <source>
        <dbReference type="ARBA" id="ARBA00022448"/>
    </source>
</evidence>
<protein>
    <submittedName>
        <fullName evidence="9">Phosphonate ABC transporter ATP-binding protein</fullName>
    </submittedName>
</protein>
<dbReference type="GO" id="GO:0016020">
    <property type="term" value="C:membrane"/>
    <property type="evidence" value="ECO:0007669"/>
    <property type="project" value="InterPro"/>
</dbReference>
<keyword evidence="4 9" id="KW-0067">ATP-binding</keyword>
<feature type="domain" description="ABC transporter" evidence="8">
    <location>
        <begin position="7"/>
        <end position="252"/>
    </location>
</feature>
<keyword evidence="7" id="KW-0472">Membrane</keyword>
<keyword evidence="3" id="KW-0547">Nucleotide-binding</keyword>
<gene>
    <name evidence="9" type="primary">phnC</name>
    <name evidence="9" type="ORF">DCF25_15415</name>
</gene>
<comment type="caution">
    <text evidence="9">The sequence shown here is derived from an EMBL/GenBank/DDBJ whole genome shotgun (WGS) entry which is preliminary data.</text>
</comment>
<reference evidence="10" key="1">
    <citation type="submission" date="2018-04" db="EMBL/GenBank/DDBJ databases">
        <authorList>
            <person name="Cornet L."/>
        </authorList>
    </citation>
    <scope>NUCLEOTIDE SEQUENCE [LARGE SCALE GENOMIC DNA]</scope>
</reference>
<evidence type="ECO:0000256" key="6">
    <source>
        <dbReference type="ARBA" id="ARBA00022967"/>
    </source>
</evidence>
<dbReference type="InterPro" id="IPR003439">
    <property type="entry name" value="ABC_transporter-like_ATP-bd"/>
</dbReference>
<evidence type="ECO:0000259" key="8">
    <source>
        <dbReference type="PROSITE" id="PS50893"/>
    </source>
</evidence>
<dbReference type="GO" id="GO:0016887">
    <property type="term" value="F:ATP hydrolysis activity"/>
    <property type="evidence" value="ECO:0007669"/>
    <property type="project" value="InterPro"/>
</dbReference>
<dbReference type="Proteomes" id="UP000249354">
    <property type="component" value="Unassembled WGS sequence"/>
</dbReference>
<dbReference type="PROSITE" id="PS50893">
    <property type="entry name" value="ABC_TRANSPORTER_2"/>
    <property type="match status" value="1"/>
</dbReference>
<dbReference type="InterPro" id="IPR003593">
    <property type="entry name" value="AAA+_ATPase"/>
</dbReference>
<dbReference type="SUPFAM" id="SSF52540">
    <property type="entry name" value="P-loop containing nucleoside triphosphate hydrolases"/>
    <property type="match status" value="1"/>
</dbReference>
<dbReference type="InterPro" id="IPR012693">
    <property type="entry name" value="ABC_transpr_PhnC"/>
</dbReference>
<evidence type="ECO:0000256" key="7">
    <source>
        <dbReference type="ARBA" id="ARBA00023136"/>
    </source>
</evidence>
<organism evidence="9 10">
    <name type="scientific">Leptolyngbya foveolarum</name>
    <dbReference type="NCBI Taxonomy" id="47253"/>
    <lineage>
        <taxon>Bacteria</taxon>
        <taxon>Bacillati</taxon>
        <taxon>Cyanobacteriota</taxon>
        <taxon>Cyanophyceae</taxon>
        <taxon>Leptolyngbyales</taxon>
        <taxon>Leptolyngbyaceae</taxon>
        <taxon>Leptolyngbya group</taxon>
        <taxon>Leptolyngbya</taxon>
    </lineage>
</organism>
<dbReference type="PROSITE" id="PS00211">
    <property type="entry name" value="ABC_TRANSPORTER_1"/>
    <property type="match status" value="1"/>
</dbReference>
<dbReference type="NCBIfam" id="TIGR02315">
    <property type="entry name" value="ABC_phnC"/>
    <property type="match status" value="1"/>
</dbReference>
<accession>A0A2W4VNX3</accession>
<dbReference type="InterPro" id="IPR050086">
    <property type="entry name" value="MetN_ABC_transporter-like"/>
</dbReference>
<dbReference type="Pfam" id="PF00005">
    <property type="entry name" value="ABC_tran"/>
    <property type="match status" value="1"/>
</dbReference>
<keyword evidence="5" id="KW-0918">Phosphonate transport</keyword>
<evidence type="ECO:0000256" key="4">
    <source>
        <dbReference type="ARBA" id="ARBA00022840"/>
    </source>
</evidence>
<keyword evidence="2" id="KW-1003">Cell membrane</keyword>
<dbReference type="InterPro" id="IPR017871">
    <property type="entry name" value="ABC_transporter-like_CS"/>
</dbReference>
<dbReference type="EMBL" id="QBMC01000115">
    <property type="protein sequence ID" value="PZO13941.1"/>
    <property type="molecule type" value="Genomic_DNA"/>
</dbReference>
<dbReference type="GO" id="GO:0015416">
    <property type="term" value="F:ABC-type phosphonate transporter activity"/>
    <property type="evidence" value="ECO:0007669"/>
    <property type="project" value="InterPro"/>
</dbReference>
<evidence type="ECO:0000256" key="2">
    <source>
        <dbReference type="ARBA" id="ARBA00022475"/>
    </source>
</evidence>
<dbReference type="Gene3D" id="3.40.50.300">
    <property type="entry name" value="P-loop containing nucleotide triphosphate hydrolases"/>
    <property type="match status" value="1"/>
</dbReference>
<dbReference type="CDD" id="cd03256">
    <property type="entry name" value="ABC_PhnC_transporter"/>
    <property type="match status" value="1"/>
</dbReference>
<keyword evidence="1" id="KW-0813">Transport</keyword>
<reference evidence="9 10" key="2">
    <citation type="submission" date="2018-06" db="EMBL/GenBank/DDBJ databases">
        <title>Metagenomic assembly of (sub)arctic Cyanobacteria and their associated microbiome from non-axenic cultures.</title>
        <authorList>
            <person name="Baurain D."/>
        </authorList>
    </citation>
    <scope>NUCLEOTIDE SEQUENCE [LARGE SCALE GENOMIC DNA]</scope>
    <source>
        <strain evidence="9">ULC129bin1</strain>
    </source>
</reference>
<sequence>MLNQSAVTVTNLSKSFKGIPALQQVNFAVRNGEMVALVGASGSGKSTLLRTINALQIADSGTVKIFDTPLQSEGKLHSKARRLRAHVGFIFQQFNLVSRLSVLENVLIGNLSRTSSVRSTFRLFSRDEKTRALAALDRVGIVGQAYKRAALLSGGQQQRVAIARCLMQGAQIILADEPIASLDPESARQVMKLLTDLNRDRGLTVITSLHQVQMVRHYCDRSVALRDGAVQFDGATAELNDERLSNIYGAAAEELVQRGHAEILVG</sequence>
<dbReference type="PANTHER" id="PTHR43166">
    <property type="entry name" value="AMINO ACID IMPORT ATP-BINDING PROTEIN"/>
    <property type="match status" value="1"/>
</dbReference>
<dbReference type="PANTHER" id="PTHR43166:SF6">
    <property type="entry name" value="PHOSPHONATES IMPORT ATP-BINDING PROTEIN PHNC"/>
    <property type="match status" value="1"/>
</dbReference>
<evidence type="ECO:0000256" key="3">
    <source>
        <dbReference type="ARBA" id="ARBA00022741"/>
    </source>
</evidence>
<name>A0A2W4VNX3_9CYAN</name>
<evidence type="ECO:0000313" key="10">
    <source>
        <dbReference type="Proteomes" id="UP000249354"/>
    </source>
</evidence>
<keyword evidence="6" id="KW-1278">Translocase</keyword>
<proteinExistence type="predicted"/>
<evidence type="ECO:0000256" key="5">
    <source>
        <dbReference type="ARBA" id="ARBA00022885"/>
    </source>
</evidence>